<protein>
    <recommendedName>
        <fullName evidence="3">Mediator of RNA polymerase II transcription subunit 13</fullName>
    </recommendedName>
</protein>
<keyword evidence="7" id="KW-0539">Nucleus</keyword>
<reference evidence="9 10" key="1">
    <citation type="journal article" date="2013" name="Genome Biol.">
        <title>Draft genome of the mountain pine beetle, Dendroctonus ponderosae Hopkins, a major forest pest.</title>
        <authorList>
            <person name="Keeling C.I."/>
            <person name="Yuen M.M."/>
            <person name="Liao N.Y."/>
            <person name="Docking T.R."/>
            <person name="Chan S.K."/>
            <person name="Taylor G.A."/>
            <person name="Palmquist D.L."/>
            <person name="Jackman S.D."/>
            <person name="Nguyen A."/>
            <person name="Li M."/>
            <person name="Henderson H."/>
            <person name="Janes J.K."/>
            <person name="Zhao Y."/>
            <person name="Pandoh P."/>
            <person name="Moore R."/>
            <person name="Sperling F.A."/>
            <person name="Huber D.P."/>
            <person name="Birol I."/>
            <person name="Jones S.J."/>
            <person name="Bohlmann J."/>
        </authorList>
    </citation>
    <scope>NUCLEOTIDE SEQUENCE</scope>
</reference>
<dbReference type="InterPro" id="IPR051139">
    <property type="entry name" value="Mediator_complx_sub13"/>
</dbReference>
<keyword evidence="5" id="KW-0805">Transcription regulation</keyword>
<comment type="subcellular location">
    <subcellularLocation>
        <location evidence="1">Nucleus</location>
    </subcellularLocation>
</comment>
<dbReference type="EMBL" id="KB632255">
    <property type="protein sequence ID" value="ERL90643.1"/>
    <property type="molecule type" value="Genomic_DNA"/>
</dbReference>
<evidence type="ECO:0000256" key="6">
    <source>
        <dbReference type="ARBA" id="ARBA00023163"/>
    </source>
</evidence>
<dbReference type="STRING" id="77166.U4UE88"/>
<evidence type="ECO:0000313" key="10">
    <source>
        <dbReference type="Proteomes" id="UP000030742"/>
    </source>
</evidence>
<evidence type="ECO:0000256" key="1">
    <source>
        <dbReference type="ARBA" id="ARBA00004123"/>
    </source>
</evidence>
<dbReference type="GO" id="GO:0016592">
    <property type="term" value="C:mediator complex"/>
    <property type="evidence" value="ECO:0007669"/>
    <property type="project" value="TreeGrafter"/>
</dbReference>
<evidence type="ECO:0000313" key="9">
    <source>
        <dbReference type="EMBL" id="ERL90643.1"/>
    </source>
</evidence>
<dbReference type="PANTHER" id="PTHR48249:SF3">
    <property type="entry name" value="MEDIATOR OF RNA POLYMERASE II TRANSCRIPTION SUBUNIT 13"/>
    <property type="match status" value="1"/>
</dbReference>
<dbReference type="GO" id="GO:0003713">
    <property type="term" value="F:transcription coactivator activity"/>
    <property type="evidence" value="ECO:0007669"/>
    <property type="project" value="TreeGrafter"/>
</dbReference>
<evidence type="ECO:0000256" key="2">
    <source>
        <dbReference type="ARBA" id="ARBA00009354"/>
    </source>
</evidence>
<proteinExistence type="inferred from homology"/>
<feature type="region of interest" description="Disordered" evidence="8">
    <location>
        <begin position="93"/>
        <end position="112"/>
    </location>
</feature>
<gene>
    <name evidence="9" type="ORF">D910_07990</name>
</gene>
<dbReference type="AlphaFoldDB" id="U4UE88"/>
<evidence type="ECO:0000256" key="5">
    <source>
        <dbReference type="ARBA" id="ARBA00023015"/>
    </source>
</evidence>
<dbReference type="PANTHER" id="PTHR48249">
    <property type="entry name" value="MEDIATOR OF RNA POLYMERASE II TRANSCRIPTION SUBUNIT 13"/>
    <property type="match status" value="1"/>
</dbReference>
<evidence type="ECO:0000256" key="7">
    <source>
        <dbReference type="ARBA" id="ARBA00023242"/>
    </source>
</evidence>
<dbReference type="Proteomes" id="UP000030742">
    <property type="component" value="Unassembled WGS sequence"/>
</dbReference>
<feature type="compositionally biased region" description="Pro residues" evidence="8">
    <location>
        <begin position="95"/>
        <end position="112"/>
    </location>
</feature>
<keyword evidence="4" id="KW-0678">Repressor</keyword>
<evidence type="ECO:0000256" key="3">
    <source>
        <dbReference type="ARBA" id="ARBA00019618"/>
    </source>
</evidence>
<accession>U4UE88</accession>
<keyword evidence="6" id="KW-0804">Transcription</keyword>
<evidence type="ECO:0000256" key="4">
    <source>
        <dbReference type="ARBA" id="ARBA00022491"/>
    </source>
</evidence>
<name>U4UE88_DENPD</name>
<sequence>MRQPCSVPNQPTGWRLLCPMVVIATGARTELSGIKWRKLTWSEPGGGSHGPGHGIHHVVPGEPLDDPVLRSYSRCLAADILCVWRRVSGCSGSARPPPDAFEPPPPPAQPPPLSLASAKELWIFWYGEEPDLNELVAPELNMTGKMIFF</sequence>
<dbReference type="OrthoDB" id="103819at2759"/>
<evidence type="ECO:0000256" key="8">
    <source>
        <dbReference type="SAM" id="MobiDB-lite"/>
    </source>
</evidence>
<comment type="similarity">
    <text evidence="2">Belongs to the Mediator complex subunit 13 family.</text>
</comment>
<organism evidence="9 10">
    <name type="scientific">Dendroctonus ponderosae</name>
    <name type="common">Mountain pine beetle</name>
    <dbReference type="NCBI Taxonomy" id="77166"/>
    <lineage>
        <taxon>Eukaryota</taxon>
        <taxon>Metazoa</taxon>
        <taxon>Ecdysozoa</taxon>
        <taxon>Arthropoda</taxon>
        <taxon>Hexapoda</taxon>
        <taxon>Insecta</taxon>
        <taxon>Pterygota</taxon>
        <taxon>Neoptera</taxon>
        <taxon>Endopterygota</taxon>
        <taxon>Coleoptera</taxon>
        <taxon>Polyphaga</taxon>
        <taxon>Cucujiformia</taxon>
        <taxon>Curculionidae</taxon>
        <taxon>Scolytinae</taxon>
        <taxon>Dendroctonus</taxon>
    </lineage>
</organism>
<dbReference type="GO" id="GO:0045944">
    <property type="term" value="P:positive regulation of transcription by RNA polymerase II"/>
    <property type="evidence" value="ECO:0007669"/>
    <property type="project" value="TreeGrafter"/>
</dbReference>